<feature type="compositionally biased region" description="Basic residues" evidence="8">
    <location>
        <begin position="164"/>
        <end position="173"/>
    </location>
</feature>
<gene>
    <name evidence="12" type="ORF">R5R35_001567</name>
</gene>
<evidence type="ECO:0000259" key="11">
    <source>
        <dbReference type="SMART" id="SM01032"/>
    </source>
</evidence>
<dbReference type="InterPro" id="IPR018326">
    <property type="entry name" value="Rad4_beta-hairpin_dom1"/>
</dbReference>
<feature type="compositionally biased region" description="Polar residues" evidence="8">
    <location>
        <begin position="60"/>
        <end position="71"/>
    </location>
</feature>
<dbReference type="FunFam" id="3.30.70.2460:FF:000001">
    <property type="entry name" value="DNA repair protein Rad4 family"/>
    <property type="match status" value="1"/>
</dbReference>
<dbReference type="PANTHER" id="PTHR12135:SF0">
    <property type="entry name" value="DNA REPAIR PROTEIN COMPLEMENTING XP-C CELLS"/>
    <property type="match status" value="1"/>
</dbReference>
<evidence type="ECO:0008006" key="14">
    <source>
        <dbReference type="Google" id="ProtNLM"/>
    </source>
</evidence>
<keyword evidence="6" id="KW-0234">DNA repair</keyword>
<dbReference type="FunFam" id="2.20.20.110:FF:000001">
    <property type="entry name" value="DNA repair protein complementing XP-C cells"/>
    <property type="match status" value="1"/>
</dbReference>
<protein>
    <recommendedName>
        <fullName evidence="14">DNA repair protein complementing XP-C cells homolog</fullName>
    </recommendedName>
</protein>
<dbReference type="EMBL" id="JAZDUA010000002">
    <property type="protein sequence ID" value="KAK7874480.1"/>
    <property type="molecule type" value="Genomic_DNA"/>
</dbReference>
<dbReference type="Gene3D" id="3.30.70.2460">
    <property type="entry name" value="Rad4, beta-hairpin domain BHD3"/>
    <property type="match status" value="1"/>
</dbReference>
<feature type="region of interest" description="Disordered" evidence="8">
    <location>
        <begin position="634"/>
        <end position="754"/>
    </location>
</feature>
<dbReference type="InterPro" id="IPR036985">
    <property type="entry name" value="Transglutaminase-like_sf"/>
</dbReference>
<name>A0AAN9VZL0_9ORTH</name>
<evidence type="ECO:0000256" key="2">
    <source>
        <dbReference type="ARBA" id="ARBA00009525"/>
    </source>
</evidence>
<dbReference type="Pfam" id="PF10403">
    <property type="entry name" value="BHD_1"/>
    <property type="match status" value="1"/>
</dbReference>
<evidence type="ECO:0000313" key="12">
    <source>
        <dbReference type="EMBL" id="KAK7874480.1"/>
    </source>
</evidence>
<feature type="region of interest" description="Disordered" evidence="8">
    <location>
        <begin position="596"/>
        <end position="622"/>
    </location>
</feature>
<evidence type="ECO:0000256" key="3">
    <source>
        <dbReference type="ARBA" id="ARBA00022553"/>
    </source>
</evidence>
<evidence type="ECO:0000256" key="8">
    <source>
        <dbReference type="SAM" id="MobiDB-lite"/>
    </source>
</evidence>
<evidence type="ECO:0000313" key="13">
    <source>
        <dbReference type="Proteomes" id="UP001378592"/>
    </source>
</evidence>
<feature type="domain" description="Rad4 beta-hairpin" evidence="10">
    <location>
        <begin position="914"/>
        <end position="970"/>
    </location>
</feature>
<keyword evidence="3" id="KW-0597">Phosphoprotein</keyword>
<feature type="domain" description="Rad4 beta-hairpin" evidence="9">
    <location>
        <begin position="860"/>
        <end position="912"/>
    </location>
</feature>
<feature type="region of interest" description="Disordered" evidence="8">
    <location>
        <begin position="424"/>
        <end position="449"/>
    </location>
</feature>
<dbReference type="InterPro" id="IPR042488">
    <property type="entry name" value="Rad4_BHD3_sf"/>
</dbReference>
<sequence>MKPRRSKRLSKSPVIKDNDSSDFEDNGKKQKLQQPNPLTNNESIEKNITNEQCVGRNGFDKQSISPNVNGNDSDSSDSSVDYMKSPQTLDFDSDFFKVDFRKKETSLTFEDVEKKMFDKIQRLTDTESSDNEDCKKVEYIPIPLPFSQQTLVVDIKSENDKSKQKLKTKRVKSRPGLSVNESSNKKKHPKVKVQSETKSVDSMDVSELLALGETQVTNDVKNASHHFSSEEELTDWEEVKEEKKEIKKEPHSFPKEGVQITVDAPELYHKRKKKDFDMAAFLKRRMNQVKREQQVLIHKVHLLCWIAHGLHVNAVLNSQELMGLSLSLIPSKHSYPNKVDLIYLKDICKWFMKTVPVVEIPSEKSTFVPLLESLQQQFANGTAKSQRDLVFLFICLLRSIGVTTRLIISLQPVPLKPSTIETVSVKTERGRPRSKNPEKSKVEKRVLSPEEAKQLNKKVLSKDEAIKRLKSSESNRKTVAAAKKPRVEKPSSKEKSDDEKTLRRSIRPRKTTENKYKDASSSSEEIATEEEGKKAMALSKRVTKKEETKSGSSVKKKNSTRVSSEGKTINKTTVKTAFCLEKTQSSIEKVENIEVSKNISKKDGIKVKQDKSSKKEISTQGAMEVRNAVKIKEEISEKHVRENSNSSKNTDIQKNKQKTKFKTQARNDIKPSTSHTSEDEFLPQSQKESNKKNLKKNTTVKKSRSSTNHSESESDFEQELSLKVKQGRRSSTQNDIDRRVLSSDSDDSGDSDNKNKTKNDFWLEVLIDSEKWIPIDISSGEVNCAGKLYKRATKPVSYIVAWNPDMTLKDITRKYCAQFHSVTRKQRVDEKWWRESLFPFLTGNTAHDKKEDEDMQKQIEEMPLPKSISEYKNHPLYALQRHLLKFQAIYPPKAPTLGYIRGEPVYRRECVYTLHSREIWLKEAKVVRLGEKPYKIVKARPKWDRMSGKVITDLPLEIFGPWQVEDYVPPTAVDGKVPRNAYGNVELFKPSMLPKGTVHLQVPGLNRVAKKLQIDCAPAVVGFDFHCGASHPMYDGFVVCEEFQDVLLDAWNRDQEESERREQEKRDKRIYGNWRKLIKGLLIRERLKVKYGFGESEPSTSKSKKGQKSKLTNKKSKEEEDDDTDLKLKKNL</sequence>
<keyword evidence="4" id="KW-0227">DNA damage</keyword>
<dbReference type="InterPro" id="IPR018328">
    <property type="entry name" value="Rad4_beta-hairpin_dom3"/>
</dbReference>
<feature type="compositionally biased region" description="Polar residues" evidence="8">
    <location>
        <begin position="643"/>
        <end position="652"/>
    </location>
</feature>
<keyword evidence="5" id="KW-0238">DNA-binding</keyword>
<dbReference type="GO" id="GO:0005737">
    <property type="term" value="C:cytoplasm"/>
    <property type="evidence" value="ECO:0007669"/>
    <property type="project" value="TreeGrafter"/>
</dbReference>
<proteinExistence type="inferred from homology"/>
<dbReference type="Pfam" id="PF10405">
    <property type="entry name" value="BHD_3"/>
    <property type="match status" value="1"/>
</dbReference>
<dbReference type="InterPro" id="IPR038765">
    <property type="entry name" value="Papain-like_cys_pep_sf"/>
</dbReference>
<dbReference type="GO" id="GO:0006298">
    <property type="term" value="P:mismatch repair"/>
    <property type="evidence" value="ECO:0007669"/>
    <property type="project" value="TreeGrafter"/>
</dbReference>
<dbReference type="Gene3D" id="3.90.260.10">
    <property type="entry name" value="Transglutaminase-like"/>
    <property type="match status" value="1"/>
</dbReference>
<feature type="compositionally biased region" description="Basic residues" evidence="8">
    <location>
        <begin position="692"/>
        <end position="704"/>
    </location>
</feature>
<dbReference type="Proteomes" id="UP001378592">
    <property type="component" value="Unassembled WGS sequence"/>
</dbReference>
<feature type="region of interest" description="Disordered" evidence="8">
    <location>
        <begin position="157"/>
        <end position="198"/>
    </location>
</feature>
<dbReference type="AlphaFoldDB" id="A0AAN9VZL0"/>
<dbReference type="InterPro" id="IPR018026">
    <property type="entry name" value="DNA_repair_Rad4-like"/>
</dbReference>
<evidence type="ECO:0000256" key="7">
    <source>
        <dbReference type="ARBA" id="ARBA00023242"/>
    </source>
</evidence>
<dbReference type="GO" id="GO:0003684">
    <property type="term" value="F:damaged DNA binding"/>
    <property type="evidence" value="ECO:0007669"/>
    <property type="project" value="InterPro"/>
</dbReference>
<comment type="similarity">
    <text evidence="2">Belongs to the XPC family.</text>
</comment>
<dbReference type="SMART" id="SM01032">
    <property type="entry name" value="BHD_3"/>
    <property type="match status" value="1"/>
</dbReference>
<feature type="compositionally biased region" description="Basic residues" evidence="8">
    <location>
        <begin position="1"/>
        <end position="10"/>
    </location>
</feature>
<feature type="domain" description="Rad4 beta-hairpin" evidence="11">
    <location>
        <begin position="977"/>
        <end position="1051"/>
    </location>
</feature>
<dbReference type="NCBIfam" id="TIGR00605">
    <property type="entry name" value="rad4"/>
    <property type="match status" value="1"/>
</dbReference>
<dbReference type="SUPFAM" id="SSF54001">
    <property type="entry name" value="Cysteine proteinases"/>
    <property type="match status" value="1"/>
</dbReference>
<feature type="compositionally biased region" description="Basic and acidic residues" evidence="8">
    <location>
        <begin position="485"/>
        <end position="502"/>
    </location>
</feature>
<evidence type="ECO:0000256" key="4">
    <source>
        <dbReference type="ARBA" id="ARBA00022763"/>
    </source>
</evidence>
<keyword evidence="7" id="KW-0539">Nucleus</keyword>
<feature type="compositionally biased region" description="Basic residues" evidence="8">
    <location>
        <begin position="1102"/>
        <end position="1114"/>
    </location>
</feature>
<dbReference type="Pfam" id="PF03835">
    <property type="entry name" value="Rad4"/>
    <property type="match status" value="1"/>
</dbReference>
<dbReference type="GO" id="GO:0003697">
    <property type="term" value="F:single-stranded DNA binding"/>
    <property type="evidence" value="ECO:0007669"/>
    <property type="project" value="TreeGrafter"/>
</dbReference>
<dbReference type="Gene3D" id="2.20.20.110">
    <property type="entry name" value="Rad4, beta-hairpin domain BHD1"/>
    <property type="match status" value="1"/>
</dbReference>
<feature type="compositionally biased region" description="Basic and acidic residues" evidence="8">
    <location>
        <begin position="426"/>
        <end position="449"/>
    </location>
</feature>
<dbReference type="InterPro" id="IPR018327">
    <property type="entry name" value="BHD_2"/>
</dbReference>
<dbReference type="GO" id="GO:0071942">
    <property type="term" value="C:XPC complex"/>
    <property type="evidence" value="ECO:0007669"/>
    <property type="project" value="TreeGrafter"/>
</dbReference>
<reference evidence="12 13" key="1">
    <citation type="submission" date="2024-03" db="EMBL/GenBank/DDBJ databases">
        <title>The genome assembly and annotation of the cricket Gryllus longicercus Weissman &amp; Gray.</title>
        <authorList>
            <person name="Szrajer S."/>
            <person name="Gray D."/>
            <person name="Ylla G."/>
        </authorList>
    </citation>
    <scope>NUCLEOTIDE SEQUENCE [LARGE SCALE GENOMIC DNA]</scope>
    <source>
        <strain evidence="12">DAG 2021-001</strain>
        <tissue evidence="12">Whole body minus gut</tissue>
    </source>
</reference>
<dbReference type="PANTHER" id="PTHR12135">
    <property type="entry name" value="DNA REPAIR PROTEIN XP-C / RAD4"/>
    <property type="match status" value="1"/>
</dbReference>
<dbReference type="SMART" id="SM01031">
    <property type="entry name" value="BHD_2"/>
    <property type="match status" value="1"/>
</dbReference>
<evidence type="ECO:0000259" key="10">
    <source>
        <dbReference type="SMART" id="SM01031"/>
    </source>
</evidence>
<dbReference type="InterPro" id="IPR018325">
    <property type="entry name" value="Rad4/PNGase_transGLS-fold"/>
</dbReference>
<feature type="region of interest" description="Disordered" evidence="8">
    <location>
        <begin position="469"/>
        <end position="566"/>
    </location>
</feature>
<dbReference type="InterPro" id="IPR004583">
    <property type="entry name" value="DNA_repair_Rad4"/>
</dbReference>
<evidence type="ECO:0000256" key="5">
    <source>
        <dbReference type="ARBA" id="ARBA00023125"/>
    </source>
</evidence>
<dbReference type="SMART" id="SM01030">
    <property type="entry name" value="BHD_1"/>
    <property type="match status" value="1"/>
</dbReference>
<feature type="region of interest" description="Disordered" evidence="8">
    <location>
        <begin position="1094"/>
        <end position="1132"/>
    </location>
</feature>
<evidence type="ECO:0000256" key="1">
    <source>
        <dbReference type="ARBA" id="ARBA00004123"/>
    </source>
</evidence>
<keyword evidence="13" id="KW-1185">Reference proteome</keyword>
<feature type="region of interest" description="Disordered" evidence="8">
    <location>
        <begin position="1"/>
        <end position="87"/>
    </location>
</feature>
<accession>A0AAN9VZL0</accession>
<evidence type="ECO:0000256" key="6">
    <source>
        <dbReference type="ARBA" id="ARBA00023204"/>
    </source>
</evidence>
<evidence type="ECO:0000259" key="9">
    <source>
        <dbReference type="SMART" id="SM01030"/>
    </source>
</evidence>
<dbReference type="GO" id="GO:0006289">
    <property type="term" value="P:nucleotide-excision repair"/>
    <property type="evidence" value="ECO:0007669"/>
    <property type="project" value="InterPro"/>
</dbReference>
<feature type="compositionally biased region" description="Polar residues" evidence="8">
    <location>
        <begin position="32"/>
        <end position="52"/>
    </location>
</feature>
<feature type="compositionally biased region" description="Basic and acidic residues" evidence="8">
    <location>
        <begin position="596"/>
        <end position="617"/>
    </location>
</feature>
<dbReference type="GO" id="GO:0000111">
    <property type="term" value="C:nucleotide-excision repair factor 2 complex"/>
    <property type="evidence" value="ECO:0007669"/>
    <property type="project" value="TreeGrafter"/>
</dbReference>
<comment type="caution">
    <text evidence="12">The sequence shown here is derived from an EMBL/GenBank/DDBJ whole genome shotgun (WGS) entry which is preliminary data.</text>
</comment>
<comment type="subcellular location">
    <subcellularLocation>
        <location evidence="1">Nucleus</location>
    </subcellularLocation>
</comment>
<organism evidence="12 13">
    <name type="scientific">Gryllus longicercus</name>
    <dbReference type="NCBI Taxonomy" id="2509291"/>
    <lineage>
        <taxon>Eukaryota</taxon>
        <taxon>Metazoa</taxon>
        <taxon>Ecdysozoa</taxon>
        <taxon>Arthropoda</taxon>
        <taxon>Hexapoda</taxon>
        <taxon>Insecta</taxon>
        <taxon>Pterygota</taxon>
        <taxon>Neoptera</taxon>
        <taxon>Polyneoptera</taxon>
        <taxon>Orthoptera</taxon>
        <taxon>Ensifera</taxon>
        <taxon>Gryllidea</taxon>
        <taxon>Grylloidea</taxon>
        <taxon>Gryllidae</taxon>
        <taxon>Gryllinae</taxon>
        <taxon>Gryllus</taxon>
    </lineage>
</organism>